<accession>A0AAN1QPK3</accession>
<comment type="cofactor">
    <cofactor evidence="1 4">
        <name>pyridoxal 5'-phosphate</name>
        <dbReference type="ChEBI" id="CHEBI:597326"/>
    </cofactor>
</comment>
<evidence type="ECO:0000313" key="7">
    <source>
        <dbReference type="Proteomes" id="UP000267249"/>
    </source>
</evidence>
<protein>
    <submittedName>
        <fullName evidence="6">Aminotransferase class V-fold PLP-dependent enzyme</fullName>
    </submittedName>
</protein>
<name>A0AAN1QPK3_SYNEL</name>
<dbReference type="InterPro" id="IPR015421">
    <property type="entry name" value="PyrdxlP-dep_Trfase_major"/>
</dbReference>
<dbReference type="RefSeq" id="WP_208673646.1">
    <property type="nucleotide sequence ID" value="NZ_CP030139.2"/>
</dbReference>
<dbReference type="Gene3D" id="3.90.1150.10">
    <property type="entry name" value="Aspartate Aminotransferase, domain 1"/>
    <property type="match status" value="1"/>
</dbReference>
<dbReference type="PROSITE" id="PS00595">
    <property type="entry name" value="AA_TRANSFER_CLASS_5"/>
    <property type="match status" value="1"/>
</dbReference>
<keyword evidence="6" id="KW-0032">Aminotransferase</keyword>
<dbReference type="GO" id="GO:0008483">
    <property type="term" value="F:transaminase activity"/>
    <property type="evidence" value="ECO:0007669"/>
    <property type="project" value="UniProtKB-KW"/>
</dbReference>
<dbReference type="Pfam" id="PF00266">
    <property type="entry name" value="Aminotran_5"/>
    <property type="match status" value="1"/>
</dbReference>
<dbReference type="AlphaFoldDB" id="A0AAN1QPK3"/>
<dbReference type="Gene3D" id="3.40.640.10">
    <property type="entry name" value="Type I PLP-dependent aspartate aminotransferase-like (Major domain)"/>
    <property type="match status" value="1"/>
</dbReference>
<dbReference type="InterPro" id="IPR015422">
    <property type="entry name" value="PyrdxlP-dep_Trfase_small"/>
</dbReference>
<evidence type="ECO:0000256" key="3">
    <source>
        <dbReference type="RuleBase" id="RU004075"/>
    </source>
</evidence>
<gene>
    <name evidence="6" type="ORF">DOP62_10895</name>
</gene>
<proteinExistence type="inferred from homology"/>
<dbReference type="InterPro" id="IPR015424">
    <property type="entry name" value="PyrdxlP-dep_Trfase"/>
</dbReference>
<dbReference type="PANTHER" id="PTHR43586">
    <property type="entry name" value="CYSTEINE DESULFURASE"/>
    <property type="match status" value="1"/>
</dbReference>
<evidence type="ECO:0000256" key="1">
    <source>
        <dbReference type="ARBA" id="ARBA00001933"/>
    </source>
</evidence>
<organism evidence="6 7">
    <name type="scientific">Synechococcus elongatus PCC 11801</name>
    <dbReference type="NCBI Taxonomy" id="2219813"/>
    <lineage>
        <taxon>Bacteria</taxon>
        <taxon>Bacillati</taxon>
        <taxon>Cyanobacteriota</taxon>
        <taxon>Cyanophyceae</taxon>
        <taxon>Synechococcales</taxon>
        <taxon>Synechococcaceae</taxon>
        <taxon>Synechococcus</taxon>
    </lineage>
</organism>
<dbReference type="SUPFAM" id="SSF53383">
    <property type="entry name" value="PLP-dependent transferases"/>
    <property type="match status" value="1"/>
</dbReference>
<evidence type="ECO:0000256" key="2">
    <source>
        <dbReference type="ARBA" id="ARBA00022898"/>
    </source>
</evidence>
<dbReference type="Proteomes" id="UP000267249">
    <property type="component" value="Chromosome"/>
</dbReference>
<sequence length="389" mass="42356">MTSDRLLTHRQQFPALQTKTYFNYGGQGPLSTSALTAIQTAFLEGQQLGPFSLAAGQRVEQISDRLRTDLAALLQTQPENITLTENVSVGCNIVLWGVDWQAGDRLLITDCEHPSVVATAQAIAQRFAVELDIWPLQAAVVAGQDLAEAFATQLQPRTRLAAISHVLWNYGTVLPLEAIAEQAHRQDCRLLVDGAQSVGILPLDLPASGVDFYAFTGHKWLCGPEGVGGLYSHPEARSQLLPTWLGWRGVEKNAQGWPIRPKNDGRRYEIATSAYPLYAGLSAAIAQQADYGTAEERYDCARQLAQLLWQSLQALPKVRCLATTPPQSGLVSFQIDSPQAPFKIVSQLEAQGLQIRSLVGPDCLRACCHYLTLEAEVESLVSAIAQLSG</sequence>
<dbReference type="EMBL" id="CP030139">
    <property type="protein sequence ID" value="AZB73154.1"/>
    <property type="molecule type" value="Genomic_DNA"/>
</dbReference>
<feature type="domain" description="Aminotransferase class V" evidence="5">
    <location>
        <begin position="55"/>
        <end position="374"/>
    </location>
</feature>
<keyword evidence="2" id="KW-0663">Pyridoxal phosphate</keyword>
<evidence type="ECO:0000256" key="4">
    <source>
        <dbReference type="RuleBase" id="RU004504"/>
    </source>
</evidence>
<evidence type="ECO:0000259" key="5">
    <source>
        <dbReference type="Pfam" id="PF00266"/>
    </source>
</evidence>
<comment type="similarity">
    <text evidence="3">Belongs to the class-V pyridoxal-phosphate-dependent aminotransferase family.</text>
</comment>
<evidence type="ECO:0000313" key="6">
    <source>
        <dbReference type="EMBL" id="AZB73154.1"/>
    </source>
</evidence>
<dbReference type="InterPro" id="IPR000192">
    <property type="entry name" value="Aminotrans_V_dom"/>
</dbReference>
<dbReference type="PANTHER" id="PTHR43586:SF4">
    <property type="entry name" value="ISOPENICILLIN N EPIMERASE"/>
    <property type="match status" value="1"/>
</dbReference>
<reference evidence="6 7" key="1">
    <citation type="journal article" date="2018" name="Sci. Rep.">
        <title>Genome Features and Biochemical Characteristics of a Robust, Fast Growing and Naturally Transformable Cyanobacterium Synechococcus elongatus PCC 11801 Isolated from India.</title>
        <authorList>
            <person name="Jaiswal D."/>
            <person name="Sengupta A."/>
            <person name="Sohoni S."/>
            <person name="Sengupta S."/>
            <person name="Phadnavis A.G."/>
            <person name="Pakrasi H.B."/>
            <person name="Wangikar P.P."/>
        </authorList>
    </citation>
    <scope>NUCLEOTIDE SEQUENCE [LARGE SCALE GENOMIC DNA]</scope>
    <source>
        <strain evidence="6 7">PCC 11801</strain>
    </source>
</reference>
<dbReference type="InterPro" id="IPR020578">
    <property type="entry name" value="Aminotrans_V_PyrdxlP_BS"/>
</dbReference>
<keyword evidence="6" id="KW-0808">Transferase</keyword>